<reference evidence="2 3" key="1">
    <citation type="submission" date="2024-12" db="EMBL/GenBank/DDBJ databases">
        <title>Forecasting of Potato common scab and diversities of Pathogenic streptomyces spp. in china.</title>
        <authorList>
            <person name="Handique U."/>
            <person name="Wu J."/>
        </authorList>
    </citation>
    <scope>NUCLEOTIDE SEQUENCE [LARGE SCALE GENOMIC DNA]</scope>
    <source>
        <strain evidence="2 3">ZRIMU1585</strain>
    </source>
</reference>
<evidence type="ECO:0000313" key="3">
    <source>
        <dbReference type="Proteomes" id="UP001631993"/>
    </source>
</evidence>
<proteinExistence type="predicted"/>
<keyword evidence="3" id="KW-1185">Reference proteome</keyword>
<keyword evidence="1" id="KW-0812">Transmembrane</keyword>
<organism evidence="2 3">
    <name type="scientific">Streptomyces galilaeus</name>
    <dbReference type="NCBI Taxonomy" id="33899"/>
    <lineage>
        <taxon>Bacteria</taxon>
        <taxon>Bacillati</taxon>
        <taxon>Actinomycetota</taxon>
        <taxon>Actinomycetes</taxon>
        <taxon>Kitasatosporales</taxon>
        <taxon>Streptomycetaceae</taxon>
        <taxon>Streptomyces</taxon>
    </lineage>
</organism>
<sequence length="270" mass="29014">MALLLELQRRIPDGWFLRRLLPALLFVVVAVVGGGQLGHRDWNDVGLARDRIADALPVKGGLTADGAATLVLVVLAAVAVALVVPFAADGIGALSAGAWPWWLASLAGRLTRWRARRWTSPQDIGREAVRARAAGHELRAARLDARRARTAPVRPMSPTWSGDRLRAAERSARAESATDLPGEWASLLLEVPDASRAALGEARDAYQAACEALVWSVAFAAVGIWWWPAGLGGIILWLVAWRSLRRAADGLCRTAEAVVTLRRTSPSPPA</sequence>
<gene>
    <name evidence="2" type="ORF">ACKI1S_26290</name>
</gene>
<evidence type="ECO:0000313" key="2">
    <source>
        <dbReference type="EMBL" id="MFM9649643.1"/>
    </source>
</evidence>
<evidence type="ECO:0000256" key="1">
    <source>
        <dbReference type="SAM" id="Phobius"/>
    </source>
</evidence>
<protein>
    <submittedName>
        <fullName evidence="2">Uncharacterized protein</fullName>
    </submittedName>
</protein>
<dbReference type="RefSeq" id="WP_369279447.1">
    <property type="nucleotide sequence ID" value="NZ_JBJVMW010000022.1"/>
</dbReference>
<feature type="transmembrane region" description="Helical" evidence="1">
    <location>
        <begin position="213"/>
        <end position="240"/>
    </location>
</feature>
<keyword evidence="1" id="KW-1133">Transmembrane helix</keyword>
<dbReference type="EMBL" id="JBJVNE010000013">
    <property type="protein sequence ID" value="MFM9649643.1"/>
    <property type="molecule type" value="Genomic_DNA"/>
</dbReference>
<comment type="caution">
    <text evidence="2">The sequence shown here is derived from an EMBL/GenBank/DDBJ whole genome shotgun (WGS) entry which is preliminary data.</text>
</comment>
<feature type="transmembrane region" description="Helical" evidence="1">
    <location>
        <begin position="60"/>
        <end position="84"/>
    </location>
</feature>
<dbReference type="Proteomes" id="UP001631993">
    <property type="component" value="Unassembled WGS sequence"/>
</dbReference>
<accession>A0ABW9INK7</accession>
<name>A0ABW9INK7_STRGJ</name>
<keyword evidence="1" id="KW-0472">Membrane</keyword>
<feature type="transmembrane region" description="Helical" evidence="1">
    <location>
        <begin position="20"/>
        <end position="39"/>
    </location>
</feature>